<reference evidence="1 2" key="1">
    <citation type="submission" date="2024-04" db="EMBL/GenBank/DDBJ databases">
        <authorList>
            <person name="Abashina T."/>
            <person name="Shaikin A."/>
        </authorList>
    </citation>
    <scope>NUCLEOTIDE SEQUENCE [LARGE SCALE GENOMIC DNA]</scope>
    <source>
        <strain evidence="1 2">AAFK</strain>
    </source>
</reference>
<keyword evidence="2" id="KW-1185">Reference proteome</keyword>
<evidence type="ECO:0000313" key="1">
    <source>
        <dbReference type="EMBL" id="MEK8090867.1"/>
    </source>
</evidence>
<dbReference type="Proteomes" id="UP001446205">
    <property type="component" value="Unassembled WGS sequence"/>
</dbReference>
<organism evidence="1 2">
    <name type="scientific">Thermithiobacillus plumbiphilus</name>
    <dbReference type="NCBI Taxonomy" id="1729899"/>
    <lineage>
        <taxon>Bacteria</taxon>
        <taxon>Pseudomonadati</taxon>
        <taxon>Pseudomonadota</taxon>
        <taxon>Acidithiobacillia</taxon>
        <taxon>Acidithiobacillales</taxon>
        <taxon>Thermithiobacillaceae</taxon>
        <taxon>Thermithiobacillus</taxon>
    </lineage>
</organism>
<accession>A0ABU9DDI2</accession>
<proteinExistence type="predicted"/>
<sequence length="388" mass="42962">MKVPKGYYGSSAIKAWWAGLQDRRAGLSPRANARWGWLRPPGGRGPALWMQTTDVADDVLLAAELTQAIREKRLDLRVILTFEADYPELLEARIGELKGVGYGYGPADHPRALRRTLDRLSPLRIMTVGQGPRDELARLSAQRGIASVVVAGDPATTKLPQNIETIYPVDARQAKRWRSLGASDAQLQAPVDFLTLITIAQVDPNFRRYVCGSAELDLWWLHGVAAAEAPRWIDAWRQAGLADSGILFIQTREDHYVWPLLSEWAREPLPTGSVVGIDDRKWLPALAAACTGIHLAHASRGDGWQAMAGGKPVTFGSPAAFPVDAMETAFDGSVCLDGAASVMQSWRTYADNPIAGRQLGDAMRRFFWDERRKAQMRLPDLLQQVFDW</sequence>
<evidence type="ECO:0000313" key="2">
    <source>
        <dbReference type="Proteomes" id="UP001446205"/>
    </source>
</evidence>
<gene>
    <name evidence="1" type="ORF">WOB96_14000</name>
</gene>
<comment type="caution">
    <text evidence="1">The sequence shown here is derived from an EMBL/GenBank/DDBJ whole genome shotgun (WGS) entry which is preliminary data.</text>
</comment>
<name>A0ABU9DDI2_9PROT</name>
<dbReference type="RefSeq" id="WP_341371922.1">
    <property type="nucleotide sequence ID" value="NZ_JBBPCO010000018.1"/>
</dbReference>
<dbReference type="EMBL" id="JBBPCO010000018">
    <property type="protein sequence ID" value="MEK8090867.1"/>
    <property type="molecule type" value="Genomic_DNA"/>
</dbReference>
<protein>
    <recommendedName>
        <fullName evidence="3">Glycosyltransferase family 1 protein</fullName>
    </recommendedName>
</protein>
<evidence type="ECO:0008006" key="3">
    <source>
        <dbReference type="Google" id="ProtNLM"/>
    </source>
</evidence>